<proteinExistence type="predicted"/>
<dbReference type="GO" id="GO:0009035">
    <property type="term" value="F:type I site-specific deoxyribonuclease activity"/>
    <property type="evidence" value="ECO:0007669"/>
    <property type="project" value="UniProtKB-EC"/>
</dbReference>
<dbReference type="REBASE" id="481298">
    <property type="entry name" value="SspNKC53ORF15730P"/>
</dbReference>
<dbReference type="Gene3D" id="3.90.1570.30">
    <property type="match status" value="1"/>
</dbReference>
<evidence type="ECO:0000313" key="5">
    <source>
        <dbReference type="Proteomes" id="UP000595823"/>
    </source>
</evidence>
<feature type="coiled-coil region" evidence="1">
    <location>
        <begin position="801"/>
        <end position="828"/>
    </location>
</feature>
<dbReference type="InterPro" id="IPR013670">
    <property type="entry name" value="EcoEI_R_C_dom"/>
</dbReference>
<evidence type="ECO:0000313" key="4">
    <source>
        <dbReference type="EMBL" id="QQK76872.1"/>
    </source>
</evidence>
<dbReference type="SUPFAM" id="SSF52540">
    <property type="entry name" value="P-loop containing nucleoside triphosphate hydrolases"/>
    <property type="match status" value="1"/>
</dbReference>
<dbReference type="GO" id="GO:0003677">
    <property type="term" value="F:DNA binding"/>
    <property type="evidence" value="ECO:0007669"/>
    <property type="project" value="UniProtKB-KW"/>
</dbReference>
<dbReference type="InterPro" id="IPR050742">
    <property type="entry name" value="Helicase_Restrict-Modif_Enz"/>
</dbReference>
<accession>A0A7T6Z533</accession>
<dbReference type="SMART" id="SM00487">
    <property type="entry name" value="DEXDc"/>
    <property type="match status" value="1"/>
</dbReference>
<dbReference type="GO" id="GO:0005524">
    <property type="term" value="F:ATP binding"/>
    <property type="evidence" value="ECO:0007669"/>
    <property type="project" value="UniProtKB-KW"/>
</dbReference>
<dbReference type="CDD" id="cd18032">
    <property type="entry name" value="DEXHc_RE_I_III_res"/>
    <property type="match status" value="1"/>
</dbReference>
<dbReference type="NCBIfam" id="NF008521">
    <property type="entry name" value="PRK11448.1"/>
    <property type="match status" value="1"/>
</dbReference>
<keyword evidence="1" id="KW-0175">Coiled coil</keyword>
<dbReference type="Pfam" id="PF08463">
    <property type="entry name" value="EcoEI_R_C"/>
    <property type="match status" value="1"/>
</dbReference>
<dbReference type="GO" id="GO:0009307">
    <property type="term" value="P:DNA restriction-modification system"/>
    <property type="evidence" value="ECO:0007669"/>
    <property type="project" value="UniProtKB-KW"/>
</dbReference>
<evidence type="ECO:0000259" key="3">
    <source>
        <dbReference type="PROSITE" id="PS51194"/>
    </source>
</evidence>
<organism evidence="4 5">
    <name type="scientific">Salicibibacter cibarius</name>
    <dbReference type="NCBI Taxonomy" id="2743000"/>
    <lineage>
        <taxon>Bacteria</taxon>
        <taxon>Bacillati</taxon>
        <taxon>Bacillota</taxon>
        <taxon>Bacilli</taxon>
        <taxon>Bacillales</taxon>
        <taxon>Bacillaceae</taxon>
        <taxon>Salicibibacter</taxon>
    </lineage>
</organism>
<dbReference type="PROSITE" id="PS51194">
    <property type="entry name" value="HELICASE_CTER"/>
    <property type="match status" value="1"/>
</dbReference>
<dbReference type="KEGG" id="scia:HUG15_15735"/>
<dbReference type="Proteomes" id="UP000595823">
    <property type="component" value="Chromosome"/>
</dbReference>
<dbReference type="InterPro" id="IPR007409">
    <property type="entry name" value="Restrct_endonuc_type1_HsdR_N"/>
</dbReference>
<dbReference type="EMBL" id="CP054705">
    <property type="protein sequence ID" value="QQK76872.1"/>
    <property type="molecule type" value="Genomic_DNA"/>
</dbReference>
<keyword evidence="4" id="KW-0540">Nuclease</keyword>
<sequence>MTLANHNFEFLSAKWDILANLGETAERNVYMDPNTTLMKLRVFAETVTKYILAFEEIKETPDTKQIDRLQALKREDLITEELIEMFHVIRKKGNKAVHMAGYGTTEEAKRTLGMAFHIGTWMMEVYGAWDFEAPEFQVPSRTESVSQEELDDLSESYKVKVTALEQELEALRKSQATLHKEEKKQRHRQARLVGSQIQLTEAETREIIDEQLQQAGWIADTKTVRFSHGDRPEKNKNKAIAEWPLKNTRADYALFIGLEFVGIIEAKKQNKNIISDIGQAKTYATEVVRHENEIITGPYGDFFVPFLFATNGRPYLKQVEEKSGIWFLDARRTTNHPRPLKAWYTPDGLKELLKKDIDQATEGLKDEPLDYLNLRSYQEDAILAVEEALEEGKEEALLALATGTGKTRLAIGLIYRLIKHNRFNRVLFLVDRSALGEQAEAAFKDSKLESYMSFTEIFNLQTLEDISPEPETKVHIATVQGMVRRLFYSDEDTNIPTVDQYDCIVVDEAHRGYTLDKEMSEVEMMFRDHKDYVSKYRQVLEYFDAVSIGLTATPAIHTVDIFGEPVFTYSYRDAVIDGYLIDHEPPYQFETALKSQGIHWNEGEEVEVYDTVSGQVDKEVLEDEIELDVTHFNKTVITENFNRVILKELANYIDPTDTGKTLMFAATDDHADMVVHILKEELEKIHGPIEDNAVQKITSQIKDSSFAIKQFKNERIPNIVVTVDMLTTGIDVPAITNLVFLRRIRSRILYEQMLGRATRRCDEIRKDHFSIFDAVGLYESLKSYSDMKPVVNRPKVSVGQVVDELEQLEDASEQKAHKEELAAKIQRKKTAWTEQEEEDFKVLTGGKSVQEFAEWVKKASHDEVVEKLANNQNIVQYLDENRQRAIYQYISTHEDELKEVRRGYGKAEKPEDYLEGFSQFIKENMNEIPALHIVCTRPKDLTREQLKELRITLDQNGYRESHLQTAWREAKNEDIAADIISFIRKQALGDPLMSHEKRIEKAMDKIYQMKVWPPVQKKWLERIESQLLQESVLDPDPEQAFEVEPFKSRGGYRQLNKIFNGQLDEIVTTINESLYNNDDEKEQA</sequence>
<dbReference type="Pfam" id="PF04313">
    <property type="entry name" value="HSDR_N"/>
    <property type="match status" value="1"/>
</dbReference>
<dbReference type="InterPro" id="IPR001650">
    <property type="entry name" value="Helicase_C-like"/>
</dbReference>
<feature type="domain" description="Helicase ATP-binding" evidence="2">
    <location>
        <begin position="387"/>
        <end position="572"/>
    </location>
</feature>
<keyword evidence="4" id="KW-0255">Endonuclease</keyword>
<reference evidence="4 5" key="1">
    <citation type="submission" date="2020-06" db="EMBL/GenBank/DDBJ databases">
        <title>Genomic analysis of Salicibibacter sp. NKC5-3.</title>
        <authorList>
            <person name="Oh Y.J."/>
        </authorList>
    </citation>
    <scope>NUCLEOTIDE SEQUENCE [LARGE SCALE GENOMIC DNA]</scope>
    <source>
        <strain evidence="4 5">NKC5-3</strain>
    </source>
</reference>
<dbReference type="InterPro" id="IPR014001">
    <property type="entry name" value="Helicase_ATP-bd"/>
</dbReference>
<dbReference type="EC" id="3.1.21.3" evidence="4"/>
<dbReference type="Gene3D" id="3.40.50.300">
    <property type="entry name" value="P-loop containing nucleotide triphosphate hydrolases"/>
    <property type="match status" value="2"/>
</dbReference>
<dbReference type="InterPro" id="IPR006935">
    <property type="entry name" value="Helicase/UvrB_N"/>
</dbReference>
<feature type="domain" description="Helicase C-terminal" evidence="3">
    <location>
        <begin position="648"/>
        <end position="809"/>
    </location>
</feature>
<dbReference type="SMART" id="SM00490">
    <property type="entry name" value="HELICc"/>
    <property type="match status" value="1"/>
</dbReference>
<protein>
    <submittedName>
        <fullName evidence="4">Type I restriction-modification system endonuclease</fullName>
        <ecNumber evidence="4">3.1.21.3</ecNumber>
    </submittedName>
</protein>
<dbReference type="PANTHER" id="PTHR47396">
    <property type="entry name" value="TYPE I RESTRICTION ENZYME ECOKI R PROTEIN"/>
    <property type="match status" value="1"/>
</dbReference>
<feature type="coiled-coil region" evidence="1">
    <location>
        <begin position="154"/>
        <end position="184"/>
    </location>
</feature>
<dbReference type="PROSITE" id="PS51192">
    <property type="entry name" value="HELICASE_ATP_BIND_1"/>
    <property type="match status" value="1"/>
</dbReference>
<keyword evidence="5" id="KW-1185">Reference proteome</keyword>
<dbReference type="GO" id="GO:0005829">
    <property type="term" value="C:cytosol"/>
    <property type="evidence" value="ECO:0007669"/>
    <property type="project" value="TreeGrafter"/>
</dbReference>
<dbReference type="Pfam" id="PF00271">
    <property type="entry name" value="Helicase_C"/>
    <property type="match status" value="1"/>
</dbReference>
<dbReference type="InterPro" id="IPR025285">
    <property type="entry name" value="DUF4145"/>
</dbReference>
<keyword evidence="4" id="KW-0378">Hydrolase</keyword>
<dbReference type="AlphaFoldDB" id="A0A7T6Z533"/>
<dbReference type="Pfam" id="PF04851">
    <property type="entry name" value="ResIII"/>
    <property type="match status" value="1"/>
</dbReference>
<evidence type="ECO:0000256" key="1">
    <source>
        <dbReference type="SAM" id="Coils"/>
    </source>
</evidence>
<dbReference type="PANTHER" id="PTHR47396:SF1">
    <property type="entry name" value="ATP-DEPENDENT HELICASE IRC3-RELATED"/>
    <property type="match status" value="1"/>
</dbReference>
<gene>
    <name evidence="4" type="primary">hsdR</name>
    <name evidence="4" type="ORF">HUG15_15735</name>
</gene>
<dbReference type="CDD" id="cd18799">
    <property type="entry name" value="SF2_C_EcoAI-like"/>
    <property type="match status" value="1"/>
</dbReference>
<dbReference type="InterPro" id="IPR027417">
    <property type="entry name" value="P-loop_NTPase"/>
</dbReference>
<dbReference type="Pfam" id="PF13643">
    <property type="entry name" value="DUF4145"/>
    <property type="match status" value="1"/>
</dbReference>
<name>A0A7T6Z533_9BACI</name>
<evidence type="ECO:0000259" key="2">
    <source>
        <dbReference type="PROSITE" id="PS51192"/>
    </source>
</evidence>